<evidence type="ECO:0000313" key="3">
    <source>
        <dbReference type="Proteomes" id="UP000006242"/>
    </source>
</evidence>
<proteinExistence type="predicted"/>
<dbReference type="AlphaFoldDB" id="U2FVR5"/>
<evidence type="ECO:0000313" key="2">
    <source>
        <dbReference type="EMBL" id="ERJ18388.1"/>
    </source>
</evidence>
<name>U2FVR5_9GAMM</name>
<feature type="region of interest" description="Disordered" evidence="1">
    <location>
        <begin position="167"/>
        <end position="196"/>
    </location>
</feature>
<dbReference type="RefSeq" id="WP_006913685.1">
    <property type="nucleotide sequence ID" value="NZ_AFNV02000019.1"/>
</dbReference>
<accession>U2FVR5</accession>
<reference evidence="2 3" key="1">
    <citation type="journal article" date="2011" name="J. Bacteriol.">
        <title>Genome sequence of Salinisphaera shabanensis, a gammaproteobacterium from the harsh, variable environment of the brine-seawater interface of the Shaban Deep in the Red Sea.</title>
        <authorList>
            <person name="Antunes A."/>
            <person name="Alam I."/>
            <person name="Bajic V.B."/>
            <person name="Stingl U."/>
        </authorList>
    </citation>
    <scope>NUCLEOTIDE SEQUENCE [LARGE SCALE GENOMIC DNA]</scope>
    <source>
        <strain evidence="2 3">E1L3A</strain>
    </source>
</reference>
<reference evidence="2 3" key="2">
    <citation type="journal article" date="2013" name="PLoS ONE">
        <title>INDIGO - INtegrated Data Warehouse of MIcrobial GenOmes with Examples from the Red Sea Extremophiles.</title>
        <authorList>
            <person name="Alam I."/>
            <person name="Antunes A."/>
            <person name="Kamau A.A."/>
            <person name="Ba Alawi W."/>
            <person name="Kalkatawi M."/>
            <person name="Stingl U."/>
            <person name="Bajic V.B."/>
        </authorList>
    </citation>
    <scope>NUCLEOTIDE SEQUENCE [LARGE SCALE GENOMIC DNA]</scope>
    <source>
        <strain evidence="2 3">E1L3A</strain>
    </source>
</reference>
<dbReference type="Proteomes" id="UP000006242">
    <property type="component" value="Unassembled WGS sequence"/>
</dbReference>
<dbReference type="EMBL" id="AFNV02000019">
    <property type="protein sequence ID" value="ERJ18388.1"/>
    <property type="molecule type" value="Genomic_DNA"/>
</dbReference>
<evidence type="ECO:0000256" key="1">
    <source>
        <dbReference type="SAM" id="MobiDB-lite"/>
    </source>
</evidence>
<comment type="caution">
    <text evidence="2">The sequence shown here is derived from an EMBL/GenBank/DDBJ whole genome shotgun (WGS) entry which is preliminary data.</text>
</comment>
<organism evidence="2 3">
    <name type="scientific">Salinisphaera shabanensis E1L3A</name>
    <dbReference type="NCBI Taxonomy" id="1033802"/>
    <lineage>
        <taxon>Bacteria</taxon>
        <taxon>Pseudomonadati</taxon>
        <taxon>Pseudomonadota</taxon>
        <taxon>Gammaproteobacteria</taxon>
        <taxon>Salinisphaerales</taxon>
        <taxon>Salinisphaeraceae</taxon>
        <taxon>Salinisphaera</taxon>
    </lineage>
</organism>
<protein>
    <submittedName>
        <fullName evidence="2">Uncharacterized protein</fullName>
    </submittedName>
</protein>
<sequence>MALPIAGNAHALQVRGDFGEGRDQVSAAGKRAGAAVAVTADHEHIADARRIETRHGVLQMGVAFEPARGQMGLDAVPASAQLFGQVYRRGDAAARRAGHRDHRALRQPERRIERAGHENKLVARRTKSGGGRGSRCSRLRQESATLRVAADEGVVAADLESRLRHRTRAPTWRDAGPGEPVELNGNMAQGIAPTGE</sequence>
<gene>
    <name evidence="2" type="ORF">SSPSH_002669</name>
</gene>
<keyword evidence="3" id="KW-1185">Reference proteome</keyword>